<evidence type="ECO:0000313" key="3">
    <source>
        <dbReference type="Proteomes" id="UP000298179"/>
    </source>
</evidence>
<comment type="caution">
    <text evidence="2">The sequence shown here is derived from an EMBL/GenBank/DDBJ whole genome shotgun (WGS) entry which is preliminary data.</text>
</comment>
<feature type="domain" description="CheW-like" evidence="1">
    <location>
        <begin position="17"/>
        <end position="157"/>
    </location>
</feature>
<sequence>MSTAEAAAVQAQTTHDPIEIIAFYLGEQQFCVRTTSIREIRGFAKSTPLPHASPEVMGMMNLRGAVIPVINTARKLGLGRSEPTERSAIVVAELGGTIFGLMVDRVSDILTVGSEVIQPVPEMSSGFDRSFVEGIIPQNGDMICFLNLERMFPEPQKSDFFA</sequence>
<dbReference type="Gene3D" id="2.40.50.180">
    <property type="entry name" value="CheA-289, Domain 4"/>
    <property type="match status" value="1"/>
</dbReference>
<dbReference type="InterPro" id="IPR039315">
    <property type="entry name" value="CheW"/>
</dbReference>
<keyword evidence="3" id="KW-1185">Reference proteome</keyword>
<evidence type="ECO:0000259" key="1">
    <source>
        <dbReference type="PROSITE" id="PS50851"/>
    </source>
</evidence>
<dbReference type="SMART" id="SM00260">
    <property type="entry name" value="CheW"/>
    <property type="match status" value="1"/>
</dbReference>
<dbReference type="CDD" id="cd00732">
    <property type="entry name" value="CheW"/>
    <property type="match status" value="1"/>
</dbReference>
<dbReference type="SUPFAM" id="SSF50341">
    <property type="entry name" value="CheW-like"/>
    <property type="match status" value="1"/>
</dbReference>
<dbReference type="OrthoDB" id="9794382at2"/>
<dbReference type="Pfam" id="PF01584">
    <property type="entry name" value="CheW"/>
    <property type="match status" value="1"/>
</dbReference>
<dbReference type="GO" id="GO:0007165">
    <property type="term" value="P:signal transduction"/>
    <property type="evidence" value="ECO:0007669"/>
    <property type="project" value="InterPro"/>
</dbReference>
<dbReference type="GO" id="GO:0005829">
    <property type="term" value="C:cytosol"/>
    <property type="evidence" value="ECO:0007669"/>
    <property type="project" value="TreeGrafter"/>
</dbReference>
<dbReference type="Gene3D" id="2.30.30.40">
    <property type="entry name" value="SH3 Domains"/>
    <property type="match status" value="1"/>
</dbReference>
<dbReference type="AlphaFoldDB" id="A0A4Y8RW71"/>
<dbReference type="EMBL" id="SOZD01000001">
    <property type="protein sequence ID" value="TFF27771.1"/>
    <property type="molecule type" value="Genomic_DNA"/>
</dbReference>
<dbReference type="RefSeq" id="WP_134760698.1">
    <property type="nucleotide sequence ID" value="NZ_SOZD01000001.1"/>
</dbReference>
<dbReference type="InterPro" id="IPR036061">
    <property type="entry name" value="CheW-like_dom_sf"/>
</dbReference>
<dbReference type="Proteomes" id="UP000298179">
    <property type="component" value="Unassembled WGS sequence"/>
</dbReference>
<dbReference type="PROSITE" id="PS50851">
    <property type="entry name" value="CHEW"/>
    <property type="match status" value="1"/>
</dbReference>
<dbReference type="PANTHER" id="PTHR22617">
    <property type="entry name" value="CHEMOTAXIS SENSOR HISTIDINE KINASE-RELATED"/>
    <property type="match status" value="1"/>
</dbReference>
<dbReference type="GO" id="GO:0006935">
    <property type="term" value="P:chemotaxis"/>
    <property type="evidence" value="ECO:0007669"/>
    <property type="project" value="InterPro"/>
</dbReference>
<evidence type="ECO:0000313" key="2">
    <source>
        <dbReference type="EMBL" id="TFF27771.1"/>
    </source>
</evidence>
<protein>
    <submittedName>
        <fullName evidence="2">Purine-binding chemotaxis protein CheW</fullName>
    </submittedName>
</protein>
<gene>
    <name evidence="2" type="ORF">E3C22_04755</name>
</gene>
<name>A0A4Y8RW71_9HYPH</name>
<organism evidence="2 3">
    <name type="scientific">Jiella endophytica</name>
    <dbReference type="NCBI Taxonomy" id="2558362"/>
    <lineage>
        <taxon>Bacteria</taxon>
        <taxon>Pseudomonadati</taxon>
        <taxon>Pseudomonadota</taxon>
        <taxon>Alphaproteobacteria</taxon>
        <taxon>Hyphomicrobiales</taxon>
        <taxon>Aurantimonadaceae</taxon>
        <taxon>Jiella</taxon>
    </lineage>
</organism>
<proteinExistence type="predicted"/>
<reference evidence="2 3" key="1">
    <citation type="submission" date="2019-03" db="EMBL/GenBank/DDBJ databases">
        <title>Jiella endophytica sp. nov., a novel endophytic bacterium isolated from root of Ficus microcarpa Linn. f.</title>
        <authorList>
            <person name="Tuo L."/>
        </authorList>
    </citation>
    <scope>NUCLEOTIDE SEQUENCE [LARGE SCALE GENOMIC DNA]</scope>
    <source>
        <strain evidence="2 3">CBS5Q-3</strain>
    </source>
</reference>
<dbReference type="PANTHER" id="PTHR22617:SF23">
    <property type="entry name" value="CHEMOTAXIS PROTEIN CHEW"/>
    <property type="match status" value="1"/>
</dbReference>
<dbReference type="InterPro" id="IPR002545">
    <property type="entry name" value="CheW-lke_dom"/>
</dbReference>
<accession>A0A4Y8RW71</accession>